<feature type="transmembrane region" description="Helical" evidence="15">
    <location>
        <begin position="96"/>
        <end position="114"/>
    </location>
</feature>
<feature type="transmembrane region" description="Helical" evidence="15">
    <location>
        <begin position="30"/>
        <end position="50"/>
    </location>
</feature>
<dbReference type="GO" id="GO:0055070">
    <property type="term" value="P:copper ion homeostasis"/>
    <property type="evidence" value="ECO:0007669"/>
    <property type="project" value="TreeGrafter"/>
</dbReference>
<feature type="transmembrane region" description="Helical" evidence="15">
    <location>
        <begin position="852"/>
        <end position="871"/>
    </location>
</feature>
<dbReference type="STRING" id="575540.Isop_0399"/>
<dbReference type="KEGG" id="ipa:Isop_0399"/>
<gene>
    <name evidence="18" type="ordered locus">Isop_0399</name>
</gene>
<evidence type="ECO:0000256" key="13">
    <source>
        <dbReference type="ARBA" id="ARBA00023065"/>
    </source>
</evidence>
<dbReference type="PANTHER" id="PTHR43520:SF5">
    <property type="entry name" value="CATION-TRANSPORTING P-TYPE ATPASE-RELATED"/>
    <property type="match status" value="1"/>
</dbReference>
<keyword evidence="12 15" id="KW-1133">Transmembrane helix</keyword>
<evidence type="ECO:0000256" key="8">
    <source>
        <dbReference type="ARBA" id="ARBA00022741"/>
    </source>
</evidence>
<dbReference type="InterPro" id="IPR018303">
    <property type="entry name" value="ATPase_P-typ_P_site"/>
</dbReference>
<evidence type="ECO:0000313" key="19">
    <source>
        <dbReference type="Proteomes" id="UP000008631"/>
    </source>
</evidence>
<evidence type="ECO:0000256" key="9">
    <source>
        <dbReference type="ARBA" id="ARBA00022840"/>
    </source>
</evidence>
<keyword evidence="19" id="KW-1185">Reference proteome</keyword>
<keyword evidence="13" id="KW-0406">Ion transport</keyword>
<dbReference type="InterPro" id="IPR001757">
    <property type="entry name" value="P_typ_ATPase"/>
</dbReference>
<dbReference type="InterPro" id="IPR008250">
    <property type="entry name" value="ATPase_P-typ_transduc_dom_A_sf"/>
</dbReference>
<evidence type="ECO:0000256" key="14">
    <source>
        <dbReference type="ARBA" id="ARBA00023136"/>
    </source>
</evidence>
<dbReference type="InterPro" id="IPR059000">
    <property type="entry name" value="ATPase_P-type_domA"/>
</dbReference>
<dbReference type="GO" id="GO:0043682">
    <property type="term" value="F:P-type divalent copper transporter activity"/>
    <property type="evidence" value="ECO:0007669"/>
    <property type="project" value="TreeGrafter"/>
</dbReference>
<name>E8QYL8_ISOPI</name>
<keyword evidence="3" id="KW-0813">Transport</keyword>
<dbReference type="GO" id="GO:0005524">
    <property type="term" value="F:ATP binding"/>
    <property type="evidence" value="ECO:0007669"/>
    <property type="project" value="UniProtKB-UniRule"/>
</dbReference>
<dbReference type="SUPFAM" id="SSF81665">
    <property type="entry name" value="Calcium ATPase, transmembrane domain M"/>
    <property type="match status" value="1"/>
</dbReference>
<keyword evidence="6 15" id="KW-0812">Transmembrane</keyword>
<dbReference type="Pfam" id="PF00702">
    <property type="entry name" value="Hydrolase"/>
    <property type="match status" value="1"/>
</dbReference>
<evidence type="ECO:0000256" key="3">
    <source>
        <dbReference type="ARBA" id="ARBA00022448"/>
    </source>
</evidence>
<feature type="transmembrane region" description="Helical" evidence="15">
    <location>
        <begin position="663"/>
        <end position="682"/>
    </location>
</feature>
<dbReference type="eggNOG" id="COG2217">
    <property type="taxonomic scope" value="Bacteria"/>
</dbReference>
<feature type="transmembrane region" description="Helical" evidence="15">
    <location>
        <begin position="120"/>
        <end position="139"/>
    </location>
</feature>
<evidence type="ECO:0000256" key="10">
    <source>
        <dbReference type="ARBA" id="ARBA00022842"/>
    </source>
</evidence>
<accession>E8QYL8</accession>
<evidence type="ECO:0000256" key="11">
    <source>
        <dbReference type="ARBA" id="ARBA00022967"/>
    </source>
</evidence>
<evidence type="ECO:0000259" key="17">
    <source>
        <dbReference type="Pfam" id="PF00122"/>
    </source>
</evidence>
<dbReference type="Gene3D" id="3.40.1110.10">
    <property type="entry name" value="Calcium-transporting ATPase, cytoplasmic domain N"/>
    <property type="match status" value="1"/>
</dbReference>
<dbReference type="PRINTS" id="PR00119">
    <property type="entry name" value="CATATPASE"/>
</dbReference>
<keyword evidence="8 15" id="KW-0547">Nucleotide-binding</keyword>
<dbReference type="InterPro" id="IPR023298">
    <property type="entry name" value="ATPase_P-typ_TM_dom_sf"/>
</dbReference>
<dbReference type="OrthoDB" id="244959at2"/>
<keyword evidence="10" id="KW-0460">Magnesium</keyword>
<feature type="transmembrane region" description="Helical" evidence="15">
    <location>
        <begin position="803"/>
        <end position="821"/>
    </location>
</feature>
<dbReference type="Pfam" id="PF00122">
    <property type="entry name" value="E1-E2_ATPase"/>
    <property type="match status" value="1"/>
</dbReference>
<dbReference type="NCBIfam" id="TIGR01494">
    <property type="entry name" value="ATPase_P-type"/>
    <property type="match status" value="2"/>
</dbReference>
<keyword evidence="11" id="KW-1278">Translocase</keyword>
<dbReference type="InterPro" id="IPR036412">
    <property type="entry name" value="HAD-like_sf"/>
</dbReference>
<dbReference type="EMBL" id="CP002353">
    <property type="protein sequence ID" value="ADV60994.1"/>
    <property type="molecule type" value="Genomic_DNA"/>
</dbReference>
<evidence type="ECO:0000256" key="16">
    <source>
        <dbReference type="SAM" id="MobiDB-lite"/>
    </source>
</evidence>
<reference evidence="18 19" key="2">
    <citation type="journal article" date="2011" name="Stand. Genomic Sci.">
        <title>Complete genome sequence of Isosphaera pallida type strain (IS1B).</title>
        <authorList>
            <consortium name="US DOE Joint Genome Institute (JGI-PGF)"/>
            <person name="Goker M."/>
            <person name="Cleland D."/>
            <person name="Saunders E."/>
            <person name="Lapidus A."/>
            <person name="Nolan M."/>
            <person name="Lucas S."/>
            <person name="Hammon N."/>
            <person name="Deshpande S."/>
            <person name="Cheng J.F."/>
            <person name="Tapia R."/>
            <person name="Han C."/>
            <person name="Goodwin L."/>
            <person name="Pitluck S."/>
            <person name="Liolios K."/>
            <person name="Pagani I."/>
            <person name="Ivanova N."/>
            <person name="Mavromatis K."/>
            <person name="Pati A."/>
            <person name="Chen A."/>
            <person name="Palaniappan K."/>
            <person name="Land M."/>
            <person name="Hauser L."/>
            <person name="Chang Y.J."/>
            <person name="Jeffries C.D."/>
            <person name="Detter J.C."/>
            <person name="Beck B."/>
            <person name="Woyke T."/>
            <person name="Bristow J."/>
            <person name="Eisen J.A."/>
            <person name="Markowitz V."/>
            <person name="Hugenholtz P."/>
            <person name="Kyrpides N.C."/>
            <person name="Klenk H.P."/>
        </authorList>
    </citation>
    <scope>NUCLEOTIDE SEQUENCE [LARGE SCALE GENOMIC DNA]</scope>
    <source>
        <strain evidence="19">ATCC 43644 / DSM 9630 / IS1B</strain>
    </source>
</reference>
<feature type="region of interest" description="Disordered" evidence="16">
    <location>
        <begin position="709"/>
        <end position="732"/>
    </location>
</feature>
<dbReference type="InParanoid" id="E8QYL8"/>
<dbReference type="Proteomes" id="UP000008631">
    <property type="component" value="Chromosome"/>
</dbReference>
<dbReference type="InterPro" id="IPR023214">
    <property type="entry name" value="HAD_sf"/>
</dbReference>
<feature type="transmembrane region" description="Helical" evidence="15">
    <location>
        <begin position="883"/>
        <end position="908"/>
    </location>
</feature>
<evidence type="ECO:0000256" key="5">
    <source>
        <dbReference type="ARBA" id="ARBA00022553"/>
    </source>
</evidence>
<reference key="1">
    <citation type="submission" date="2010-11" db="EMBL/GenBank/DDBJ databases">
        <title>The complete sequence of chromosome of Isophaera pallida ATCC 43644.</title>
        <authorList>
            <consortium name="US DOE Joint Genome Institute (JGI-PGF)"/>
            <person name="Lucas S."/>
            <person name="Copeland A."/>
            <person name="Lapidus A."/>
            <person name="Bruce D."/>
            <person name="Goodwin L."/>
            <person name="Pitluck S."/>
            <person name="Kyrpides N."/>
            <person name="Mavromatis K."/>
            <person name="Pagani I."/>
            <person name="Ivanova N."/>
            <person name="Saunders E."/>
            <person name="Brettin T."/>
            <person name="Detter J.C."/>
            <person name="Han C."/>
            <person name="Tapia R."/>
            <person name="Land M."/>
            <person name="Hauser L."/>
            <person name="Markowitz V."/>
            <person name="Cheng J.-F."/>
            <person name="Hugenholtz P."/>
            <person name="Woyke T."/>
            <person name="Wu D."/>
            <person name="Eisen J.A."/>
        </authorList>
    </citation>
    <scope>NUCLEOTIDE SEQUENCE</scope>
    <source>
        <strain>ATCC 43644</strain>
    </source>
</reference>
<dbReference type="SUPFAM" id="SSF56784">
    <property type="entry name" value="HAD-like"/>
    <property type="match status" value="1"/>
</dbReference>
<dbReference type="Gene3D" id="2.70.150.10">
    <property type="entry name" value="Calcium-transporting ATPase, cytoplasmic transduction domain A"/>
    <property type="match status" value="1"/>
</dbReference>
<proteinExistence type="inferred from homology"/>
<keyword evidence="7 15" id="KW-0479">Metal-binding</keyword>
<feature type="domain" description="P-type ATPase A" evidence="17">
    <location>
        <begin position="177"/>
        <end position="264"/>
    </location>
</feature>
<keyword evidence="14 15" id="KW-0472">Membrane</keyword>
<dbReference type="InterPro" id="IPR023299">
    <property type="entry name" value="ATPase_P-typ_cyto_dom_N"/>
</dbReference>
<comment type="similarity">
    <text evidence="2 15">Belongs to the cation transport ATPase (P-type) (TC 3.A.3) family. Type IB subfamily.</text>
</comment>
<sequence>MSSCVDPRSSAPPLCESSEEARTEPVPWRLIVGLLILGQSMALGVAVNLLELDDPARGPIQTILLGSALVVTALLGGPLVVALADRLRQGRLTVESLFLLSAGGALVVSTRSWWIGHGPVFFEVVSVILVVYGINRAILARGRRRALERCRTWSGLPERARRVVSLGEPNSDATTLETVTVSVDQLVAGDRIEIRAGEPIPIDGRLEADRVSIQESRFTGESMPVVKRRGDVVWAGTVVLEGPIIVRVERGEGQRRVDRLLDAVERARYQTPGLSASLDRVASWFTPIVAAIAGAVFAFWTWRDGWETGLLNAMAVLLTACPCALGLAAPLTVWTGLARLAEQGIMARRGDLLERLAQIDCVVFDKTGTLTEDRPRLVDWVQIGEDSPNQGGTLPPRESFRQAVALVAAGSDHPLTRGLIEAWQREEELQAVVSDAQGDGWVGGLEPDSARPGWRLIARQVHPGWGVSGSIRWDGDETSPTVEIRLGRREWVAALDDSADRFLTDSLKRDKQKKDAGPTLWISWNGRLAARATFAERVRSSWRATRDQLERLGLEVAILSGDTQERVAAVAGQGVVSWSQASPEEKLTRIADLKARGRRPLMVGDGFNDLGALTTAHVGLAVSGSTAAARHAADAQLLHDELTAIAQAVALARRTRTQLRGNLTIALGYNLVGILVASLGWIHPITAAVLMTLASATVVGRSIYAAGSEPTSFSSGEEPALREAPVPVGDTEPIEQLRDDHVTWRSRWLSVGWLAQLPIVLALADLEPLSGLTPLGIAAWLGLGWWGPRWWRNLAGSRPRLDRVVGMVAVGNLGMALGWWIDLGFQSAVVAHQTGGCACLTVFEADSPSLGLGMWLGMLALGNLAMVWLRHPKRPEGSGCPTSAWVLGNVGMIAGMILGGSMAAAWAMEWQVGASHAVLLEWCGMTLGMLVWMELGHEWGANGWWGCVCGVARPPRSLSQPSVTMDQSQT</sequence>
<dbReference type="GO" id="GO:0005507">
    <property type="term" value="F:copper ion binding"/>
    <property type="evidence" value="ECO:0007669"/>
    <property type="project" value="TreeGrafter"/>
</dbReference>
<feature type="transmembrane region" description="Helical" evidence="15">
    <location>
        <begin position="62"/>
        <end position="84"/>
    </location>
</feature>
<evidence type="ECO:0000256" key="6">
    <source>
        <dbReference type="ARBA" id="ARBA00022692"/>
    </source>
</evidence>
<keyword evidence="4 15" id="KW-1003">Cell membrane</keyword>
<comment type="subcellular location">
    <subcellularLocation>
        <location evidence="1">Cell membrane</location>
        <topology evidence="1">Multi-pass membrane protein</topology>
    </subcellularLocation>
</comment>
<dbReference type="SUPFAM" id="SSF81653">
    <property type="entry name" value="Calcium ATPase, transduction domain A"/>
    <property type="match status" value="1"/>
</dbReference>
<dbReference type="GO" id="GO:0016887">
    <property type="term" value="F:ATP hydrolysis activity"/>
    <property type="evidence" value="ECO:0007669"/>
    <property type="project" value="InterPro"/>
</dbReference>
<keyword evidence="5" id="KW-0597">Phosphoprotein</keyword>
<dbReference type="Gene3D" id="3.40.50.1000">
    <property type="entry name" value="HAD superfamily/HAD-like"/>
    <property type="match status" value="1"/>
</dbReference>
<dbReference type="SUPFAM" id="SSF81660">
    <property type="entry name" value="Metal cation-transporting ATPase, ATP-binding domain N"/>
    <property type="match status" value="1"/>
</dbReference>
<dbReference type="RefSeq" id="WP_013563283.1">
    <property type="nucleotide sequence ID" value="NC_014962.1"/>
</dbReference>
<dbReference type="HOGENOM" id="CLU_305612_0_0_0"/>
<dbReference type="NCBIfam" id="TIGR01525">
    <property type="entry name" value="ATPase-IB_hvy"/>
    <property type="match status" value="1"/>
</dbReference>
<organism evidence="18 19">
    <name type="scientific">Isosphaera pallida (strain ATCC 43644 / DSM 9630 / IS1B)</name>
    <dbReference type="NCBI Taxonomy" id="575540"/>
    <lineage>
        <taxon>Bacteria</taxon>
        <taxon>Pseudomonadati</taxon>
        <taxon>Planctomycetota</taxon>
        <taxon>Planctomycetia</taxon>
        <taxon>Isosphaerales</taxon>
        <taxon>Isosphaeraceae</taxon>
        <taxon>Isosphaera</taxon>
    </lineage>
</organism>
<keyword evidence="9 15" id="KW-0067">ATP-binding</keyword>
<evidence type="ECO:0000256" key="4">
    <source>
        <dbReference type="ARBA" id="ARBA00022475"/>
    </source>
</evidence>
<dbReference type="PROSITE" id="PS00154">
    <property type="entry name" value="ATPASE_E1_E2"/>
    <property type="match status" value="1"/>
</dbReference>
<feature type="transmembrane region" description="Helical" evidence="15">
    <location>
        <begin position="314"/>
        <end position="338"/>
    </location>
</feature>
<dbReference type="PANTHER" id="PTHR43520">
    <property type="entry name" value="ATP7, ISOFORM B"/>
    <property type="match status" value="1"/>
</dbReference>
<dbReference type="AlphaFoldDB" id="E8QYL8"/>
<evidence type="ECO:0000256" key="1">
    <source>
        <dbReference type="ARBA" id="ARBA00004651"/>
    </source>
</evidence>
<dbReference type="GO" id="GO:0005886">
    <property type="term" value="C:plasma membrane"/>
    <property type="evidence" value="ECO:0007669"/>
    <property type="project" value="UniProtKB-SubCell"/>
</dbReference>
<evidence type="ECO:0000256" key="12">
    <source>
        <dbReference type="ARBA" id="ARBA00022989"/>
    </source>
</evidence>
<dbReference type="InterPro" id="IPR027256">
    <property type="entry name" value="P-typ_ATPase_IB"/>
</dbReference>
<protein>
    <submittedName>
        <fullName evidence="18">Heavy metal translocating P-type ATPase</fullName>
    </submittedName>
</protein>
<evidence type="ECO:0000256" key="2">
    <source>
        <dbReference type="ARBA" id="ARBA00006024"/>
    </source>
</evidence>
<feature type="transmembrane region" description="Helical" evidence="15">
    <location>
        <begin position="772"/>
        <end position="791"/>
    </location>
</feature>
<evidence type="ECO:0000256" key="15">
    <source>
        <dbReference type="RuleBase" id="RU362081"/>
    </source>
</evidence>
<feature type="transmembrane region" description="Helical" evidence="15">
    <location>
        <begin position="281"/>
        <end position="302"/>
    </location>
</feature>
<evidence type="ECO:0000256" key="7">
    <source>
        <dbReference type="ARBA" id="ARBA00022723"/>
    </source>
</evidence>
<evidence type="ECO:0000313" key="18">
    <source>
        <dbReference type="EMBL" id="ADV60994.1"/>
    </source>
</evidence>